<sequence>MEPCILGKNGRAFHIFPGKPPLLNGTSRGGRRPNEYPRGPKDAWPEGQEKLFRLKESGGRAPPKRHEFRWHSGLSSIPFMHLPSRSQGATLVN</sequence>
<feature type="region of interest" description="Disordered" evidence="1">
    <location>
        <begin position="17"/>
        <end position="47"/>
    </location>
</feature>
<dbReference type="Proteomes" id="UP001189624">
    <property type="component" value="Chromosome 3"/>
</dbReference>
<proteinExistence type="predicted"/>
<feature type="compositionally biased region" description="Basic and acidic residues" evidence="1">
    <location>
        <begin position="32"/>
        <end position="47"/>
    </location>
</feature>
<keyword evidence="3" id="KW-1185">Reference proteome</keyword>
<name>A0AA86S7A0_9FABA</name>
<dbReference type="Gramene" id="rna-AYBTSS11_LOCUS12071">
    <property type="protein sequence ID" value="CAJ1944737.1"/>
    <property type="gene ID" value="gene-AYBTSS11_LOCUS12071"/>
</dbReference>
<evidence type="ECO:0000256" key="1">
    <source>
        <dbReference type="SAM" id="MobiDB-lite"/>
    </source>
</evidence>
<evidence type="ECO:0000313" key="2">
    <source>
        <dbReference type="EMBL" id="CAJ1944737.1"/>
    </source>
</evidence>
<gene>
    <name evidence="2" type="ORF">AYBTSS11_LOCUS12071</name>
</gene>
<organism evidence="2 3">
    <name type="scientific">Sphenostylis stenocarpa</name>
    <dbReference type="NCBI Taxonomy" id="92480"/>
    <lineage>
        <taxon>Eukaryota</taxon>
        <taxon>Viridiplantae</taxon>
        <taxon>Streptophyta</taxon>
        <taxon>Embryophyta</taxon>
        <taxon>Tracheophyta</taxon>
        <taxon>Spermatophyta</taxon>
        <taxon>Magnoliopsida</taxon>
        <taxon>eudicotyledons</taxon>
        <taxon>Gunneridae</taxon>
        <taxon>Pentapetalae</taxon>
        <taxon>rosids</taxon>
        <taxon>fabids</taxon>
        <taxon>Fabales</taxon>
        <taxon>Fabaceae</taxon>
        <taxon>Papilionoideae</taxon>
        <taxon>50 kb inversion clade</taxon>
        <taxon>NPAAA clade</taxon>
        <taxon>indigoferoid/millettioid clade</taxon>
        <taxon>Phaseoleae</taxon>
        <taxon>Sphenostylis</taxon>
    </lineage>
</organism>
<dbReference type="EMBL" id="OY731400">
    <property type="protein sequence ID" value="CAJ1944737.1"/>
    <property type="molecule type" value="Genomic_DNA"/>
</dbReference>
<reference evidence="2" key="1">
    <citation type="submission" date="2023-10" db="EMBL/GenBank/DDBJ databases">
        <authorList>
            <person name="Domelevo Entfellner J.-B."/>
        </authorList>
    </citation>
    <scope>NUCLEOTIDE SEQUENCE</scope>
</reference>
<accession>A0AA86S7A0</accession>
<dbReference type="AlphaFoldDB" id="A0AA86S7A0"/>
<protein>
    <submittedName>
        <fullName evidence="2">Uncharacterized protein</fullName>
    </submittedName>
</protein>
<evidence type="ECO:0000313" key="3">
    <source>
        <dbReference type="Proteomes" id="UP001189624"/>
    </source>
</evidence>